<sequence>MAATQPELEKSDIEKKLVQMQKSIADSLGHELQPIRRLLQDLHLRQQQNNFLAAQRDAVLMELMKMYVKSGDAKAQGNESLQPLAPRSVVTGVAAAELKTHRSVLPSVEEEDQDGEDGLPADSLAHTSSAGESGDEVETYEPPDVLAVHFEDPPTGREYGLGSSYRRKAVGYTVAAHTPRRGQPESRNPPCNVEAAQDAPLAKHNKPMTDCDERKVGDGRVSGDDAKTQTRKRQRTASIIRQGIM</sequence>
<organism evidence="2 3">
    <name type="scientific">Paraphaeosphaeria minitans</name>
    <dbReference type="NCBI Taxonomy" id="565426"/>
    <lineage>
        <taxon>Eukaryota</taxon>
        <taxon>Fungi</taxon>
        <taxon>Dikarya</taxon>
        <taxon>Ascomycota</taxon>
        <taxon>Pezizomycotina</taxon>
        <taxon>Dothideomycetes</taxon>
        <taxon>Pleosporomycetidae</taxon>
        <taxon>Pleosporales</taxon>
        <taxon>Massarineae</taxon>
        <taxon>Didymosphaeriaceae</taxon>
        <taxon>Paraphaeosphaeria</taxon>
    </lineage>
</organism>
<feature type="region of interest" description="Disordered" evidence="1">
    <location>
        <begin position="176"/>
        <end position="245"/>
    </location>
</feature>
<dbReference type="AlphaFoldDB" id="A0A9P6G6E5"/>
<feature type="compositionally biased region" description="Acidic residues" evidence="1">
    <location>
        <begin position="108"/>
        <end position="119"/>
    </location>
</feature>
<evidence type="ECO:0000256" key="1">
    <source>
        <dbReference type="SAM" id="MobiDB-lite"/>
    </source>
</evidence>
<feature type="region of interest" description="Disordered" evidence="1">
    <location>
        <begin position="101"/>
        <end position="138"/>
    </location>
</feature>
<evidence type="ECO:0000313" key="3">
    <source>
        <dbReference type="Proteomes" id="UP000756921"/>
    </source>
</evidence>
<dbReference type="OrthoDB" id="3811865at2759"/>
<evidence type="ECO:0000313" key="2">
    <source>
        <dbReference type="EMBL" id="KAF9729966.1"/>
    </source>
</evidence>
<protein>
    <submittedName>
        <fullName evidence="2">Uncharacterized protein</fullName>
    </submittedName>
</protein>
<name>A0A9P6G6E5_9PLEO</name>
<feature type="compositionally biased region" description="Basic and acidic residues" evidence="1">
    <location>
        <begin position="207"/>
        <end position="228"/>
    </location>
</feature>
<reference evidence="2" key="1">
    <citation type="journal article" date="2020" name="Mol. Plant Microbe Interact.">
        <title>Genome Sequence of the Biocontrol Agent Coniothyrium minitans strain Conio (IMI 134523).</title>
        <authorList>
            <person name="Patel D."/>
            <person name="Shittu T.A."/>
            <person name="Baroncelli R."/>
            <person name="Muthumeenakshi S."/>
            <person name="Osborne T.H."/>
            <person name="Janganan T.K."/>
            <person name="Sreenivasaprasad S."/>
        </authorList>
    </citation>
    <scope>NUCLEOTIDE SEQUENCE</scope>
    <source>
        <strain evidence="2">Conio</strain>
    </source>
</reference>
<keyword evidence="3" id="KW-1185">Reference proteome</keyword>
<comment type="caution">
    <text evidence="2">The sequence shown here is derived from an EMBL/GenBank/DDBJ whole genome shotgun (WGS) entry which is preliminary data.</text>
</comment>
<gene>
    <name evidence="2" type="ORF">PMIN01_11899</name>
</gene>
<dbReference type="EMBL" id="WJXW01000015">
    <property type="protein sequence ID" value="KAF9729966.1"/>
    <property type="molecule type" value="Genomic_DNA"/>
</dbReference>
<dbReference type="Proteomes" id="UP000756921">
    <property type="component" value="Unassembled WGS sequence"/>
</dbReference>
<proteinExistence type="predicted"/>
<accession>A0A9P6G6E5</accession>